<evidence type="ECO:0000313" key="2">
    <source>
        <dbReference type="EMBL" id="VEL24857.1"/>
    </source>
</evidence>
<protein>
    <submittedName>
        <fullName evidence="2">Uncharacterized protein</fullName>
    </submittedName>
</protein>
<evidence type="ECO:0000256" key="1">
    <source>
        <dbReference type="SAM" id="MobiDB-lite"/>
    </source>
</evidence>
<name>A0A3S5CP40_9PLAT</name>
<dbReference type="AlphaFoldDB" id="A0A3S5CP40"/>
<comment type="caution">
    <text evidence="2">The sequence shown here is derived from an EMBL/GenBank/DDBJ whole genome shotgun (WGS) entry which is preliminary data.</text>
</comment>
<organism evidence="2 3">
    <name type="scientific">Protopolystoma xenopodis</name>
    <dbReference type="NCBI Taxonomy" id="117903"/>
    <lineage>
        <taxon>Eukaryota</taxon>
        <taxon>Metazoa</taxon>
        <taxon>Spiralia</taxon>
        <taxon>Lophotrochozoa</taxon>
        <taxon>Platyhelminthes</taxon>
        <taxon>Monogenea</taxon>
        <taxon>Polyopisthocotylea</taxon>
        <taxon>Polystomatidea</taxon>
        <taxon>Polystomatidae</taxon>
        <taxon>Protopolystoma</taxon>
    </lineage>
</organism>
<sequence>MQPCCRWRAASPLDSFATYSRDPASSPSAAGRLLLSGPLAGNRLSLRPAASSSARLTSLGSGRAARAESTSSSTSYSPRPRSAAKWSDSQTDSQNGWGQTFAGCRVDAARRGKARRDERIAGRSGESFADRPRQTTACAVKRAEMHSFSIACLLDATAPTVALDPATFCLEAADELATSTASAGAELNVDSLFASFLALSPAPPPPPPQPHPHALTSWDTAHAAVHASRAPNRNRPLPPAPMGHFA</sequence>
<evidence type="ECO:0000313" key="3">
    <source>
        <dbReference type="Proteomes" id="UP000784294"/>
    </source>
</evidence>
<dbReference type="EMBL" id="CAAALY010070143">
    <property type="protein sequence ID" value="VEL24857.1"/>
    <property type="molecule type" value="Genomic_DNA"/>
</dbReference>
<proteinExistence type="predicted"/>
<feature type="compositionally biased region" description="Low complexity" evidence="1">
    <location>
        <begin position="44"/>
        <end position="84"/>
    </location>
</feature>
<dbReference type="Proteomes" id="UP000784294">
    <property type="component" value="Unassembled WGS sequence"/>
</dbReference>
<accession>A0A3S5CP40</accession>
<feature type="region of interest" description="Disordered" evidence="1">
    <location>
        <begin position="44"/>
        <end position="128"/>
    </location>
</feature>
<feature type="compositionally biased region" description="Polar residues" evidence="1">
    <location>
        <begin position="87"/>
        <end position="98"/>
    </location>
</feature>
<reference evidence="2" key="1">
    <citation type="submission" date="2018-11" db="EMBL/GenBank/DDBJ databases">
        <authorList>
            <consortium name="Pathogen Informatics"/>
        </authorList>
    </citation>
    <scope>NUCLEOTIDE SEQUENCE</scope>
</reference>
<feature type="non-terminal residue" evidence="2">
    <location>
        <position position="246"/>
    </location>
</feature>
<gene>
    <name evidence="2" type="ORF">PXEA_LOCUS18297</name>
</gene>
<keyword evidence="3" id="KW-1185">Reference proteome</keyword>
<feature type="compositionally biased region" description="Basic and acidic residues" evidence="1">
    <location>
        <begin position="107"/>
        <end position="121"/>
    </location>
</feature>
<feature type="compositionally biased region" description="Pro residues" evidence="1">
    <location>
        <begin position="236"/>
        <end position="246"/>
    </location>
</feature>
<feature type="region of interest" description="Disordered" evidence="1">
    <location>
        <begin position="222"/>
        <end position="246"/>
    </location>
</feature>